<sequence>MLNGRNITLLIIRYVVQETVVGLIVEMGRRGRLGVSEGVVVADVVEEDGVGGLDVARLWCAVTTSTGRSRARRRRAVFRPMFAAERRDLVSGGGEREEMGLSPPERGSDGARESSRVSGLSRREG</sequence>
<name>A0A0A9DMF3_ARUDO</name>
<evidence type="ECO:0000256" key="1">
    <source>
        <dbReference type="SAM" id="MobiDB-lite"/>
    </source>
</evidence>
<reference evidence="2" key="2">
    <citation type="journal article" date="2015" name="Data Brief">
        <title>Shoot transcriptome of the giant reed, Arundo donax.</title>
        <authorList>
            <person name="Barrero R.A."/>
            <person name="Guerrero F.D."/>
            <person name="Moolhuijzen P."/>
            <person name="Goolsby J.A."/>
            <person name="Tidwell J."/>
            <person name="Bellgard S.E."/>
            <person name="Bellgard M.I."/>
        </authorList>
    </citation>
    <scope>NUCLEOTIDE SEQUENCE</scope>
    <source>
        <tissue evidence="2">Shoot tissue taken approximately 20 cm above the soil surface</tissue>
    </source>
</reference>
<feature type="compositionally biased region" description="Basic and acidic residues" evidence="1">
    <location>
        <begin position="88"/>
        <end position="99"/>
    </location>
</feature>
<dbReference type="EMBL" id="GBRH01208141">
    <property type="protein sequence ID" value="JAD89754.1"/>
    <property type="molecule type" value="Transcribed_RNA"/>
</dbReference>
<evidence type="ECO:0000313" key="2">
    <source>
        <dbReference type="EMBL" id="JAD89754.1"/>
    </source>
</evidence>
<reference evidence="2" key="1">
    <citation type="submission" date="2014-09" db="EMBL/GenBank/DDBJ databases">
        <authorList>
            <person name="Magalhaes I.L.F."/>
            <person name="Oliveira U."/>
            <person name="Santos F.R."/>
            <person name="Vidigal T.H.D.A."/>
            <person name="Brescovit A.D."/>
            <person name="Santos A.J."/>
        </authorList>
    </citation>
    <scope>NUCLEOTIDE SEQUENCE</scope>
    <source>
        <tissue evidence="2">Shoot tissue taken approximately 20 cm above the soil surface</tissue>
    </source>
</reference>
<proteinExistence type="predicted"/>
<organism evidence="2">
    <name type="scientific">Arundo donax</name>
    <name type="common">Giant reed</name>
    <name type="synonym">Donax arundinaceus</name>
    <dbReference type="NCBI Taxonomy" id="35708"/>
    <lineage>
        <taxon>Eukaryota</taxon>
        <taxon>Viridiplantae</taxon>
        <taxon>Streptophyta</taxon>
        <taxon>Embryophyta</taxon>
        <taxon>Tracheophyta</taxon>
        <taxon>Spermatophyta</taxon>
        <taxon>Magnoliopsida</taxon>
        <taxon>Liliopsida</taxon>
        <taxon>Poales</taxon>
        <taxon>Poaceae</taxon>
        <taxon>PACMAD clade</taxon>
        <taxon>Arundinoideae</taxon>
        <taxon>Arundineae</taxon>
        <taxon>Arundo</taxon>
    </lineage>
</organism>
<feature type="compositionally biased region" description="Basic and acidic residues" evidence="1">
    <location>
        <begin position="106"/>
        <end position="125"/>
    </location>
</feature>
<accession>A0A0A9DMF3</accession>
<feature type="region of interest" description="Disordered" evidence="1">
    <location>
        <begin position="88"/>
        <end position="125"/>
    </location>
</feature>
<dbReference type="AlphaFoldDB" id="A0A0A9DMF3"/>
<protein>
    <submittedName>
        <fullName evidence="2">Uncharacterized protein</fullName>
    </submittedName>
</protein>